<dbReference type="Proteomes" id="UP000291422">
    <property type="component" value="Unassembled WGS sequence"/>
</dbReference>
<organism evidence="2 3">
    <name type="scientific">Alternaria alternata</name>
    <name type="common">Alternaria rot fungus</name>
    <name type="synonym">Torula alternata</name>
    <dbReference type="NCBI Taxonomy" id="5599"/>
    <lineage>
        <taxon>Eukaryota</taxon>
        <taxon>Fungi</taxon>
        <taxon>Dikarya</taxon>
        <taxon>Ascomycota</taxon>
        <taxon>Pezizomycotina</taxon>
        <taxon>Dothideomycetes</taxon>
        <taxon>Pleosporomycetidae</taxon>
        <taxon>Pleosporales</taxon>
        <taxon>Pleosporineae</taxon>
        <taxon>Pleosporaceae</taxon>
        <taxon>Alternaria</taxon>
        <taxon>Alternaria sect. Alternaria</taxon>
        <taxon>Alternaria alternata complex</taxon>
    </lineage>
</organism>
<feature type="compositionally biased region" description="Polar residues" evidence="1">
    <location>
        <begin position="7"/>
        <end position="19"/>
    </location>
</feature>
<evidence type="ECO:0000313" key="2">
    <source>
        <dbReference type="EMBL" id="RYN79804.1"/>
    </source>
</evidence>
<protein>
    <submittedName>
        <fullName evidence="2">Uncharacterized protein</fullName>
    </submittedName>
</protein>
<dbReference type="AlphaFoldDB" id="A0A4Q4NMX0"/>
<accession>A0A4Q4NMX0</accession>
<proteinExistence type="predicted"/>
<feature type="region of interest" description="Disordered" evidence="1">
    <location>
        <begin position="1"/>
        <end position="27"/>
    </location>
</feature>
<name>A0A4Q4NMX0_ALTAL</name>
<evidence type="ECO:0000256" key="1">
    <source>
        <dbReference type="SAM" id="MobiDB-lite"/>
    </source>
</evidence>
<sequence>MIYTVSDPHSSLAPTPIQTKTRKDNGDSTVTEFVGDVTPPYAVMVLITVHTRCRRHQTGAEK</sequence>
<evidence type="ECO:0000313" key="3">
    <source>
        <dbReference type="Proteomes" id="UP000291422"/>
    </source>
</evidence>
<gene>
    <name evidence="2" type="ORF">AA0117_g3528</name>
</gene>
<dbReference type="EMBL" id="PDXD01000005">
    <property type="protein sequence ID" value="RYN79804.1"/>
    <property type="molecule type" value="Genomic_DNA"/>
</dbReference>
<reference evidence="3" key="1">
    <citation type="journal article" date="2019" name="bioRxiv">
        <title>Genomics, evolutionary history and diagnostics of the Alternaria alternata species group including apple and Asian pear pathotypes.</title>
        <authorList>
            <person name="Armitage A.D."/>
            <person name="Cockerton H.M."/>
            <person name="Sreenivasaprasad S."/>
            <person name="Woodhall J.W."/>
            <person name="Lane C.R."/>
            <person name="Harrison R.J."/>
            <person name="Clarkson J.P."/>
        </authorList>
    </citation>
    <scope>NUCLEOTIDE SEQUENCE [LARGE SCALE GENOMIC DNA]</scope>
    <source>
        <strain evidence="3">FERA 1177</strain>
    </source>
</reference>
<comment type="caution">
    <text evidence="2">The sequence shown here is derived from an EMBL/GenBank/DDBJ whole genome shotgun (WGS) entry which is preliminary data.</text>
</comment>